<dbReference type="InterPro" id="IPR028939">
    <property type="entry name" value="P5C_Rdtase_cat_N"/>
</dbReference>
<evidence type="ECO:0000313" key="6">
    <source>
        <dbReference type="Proteomes" id="UP001326715"/>
    </source>
</evidence>
<dbReference type="Proteomes" id="UP000183788">
    <property type="component" value="Unassembled WGS sequence"/>
</dbReference>
<evidence type="ECO:0000313" key="5">
    <source>
        <dbReference type="Proteomes" id="UP000183788"/>
    </source>
</evidence>
<evidence type="ECO:0000313" key="4">
    <source>
        <dbReference type="EMBL" id="WQG92790.1"/>
    </source>
</evidence>
<dbReference type="PANTHER" id="PTHR40459">
    <property type="entry name" value="CONSERVED HYPOTHETICAL ALANINE AND LEUCINE RICH PROTEIN"/>
    <property type="match status" value="1"/>
</dbReference>
<dbReference type="Pfam" id="PF03807">
    <property type="entry name" value="F420_oxidored"/>
    <property type="match status" value="1"/>
</dbReference>
<evidence type="ECO:0000313" key="3">
    <source>
        <dbReference type="EMBL" id="SFW50929.1"/>
    </source>
</evidence>
<dbReference type="Gene3D" id="3.40.50.720">
    <property type="entry name" value="NAD(P)-binding Rossmann-like Domain"/>
    <property type="match status" value="1"/>
</dbReference>
<reference evidence="4 6" key="2">
    <citation type="submission" date="2023-11" db="EMBL/GenBank/DDBJ databases">
        <title>MicrobeMod: A computational toolkit for identifying prokaryotic methylation and restriction-modification with nanopore sequencing.</title>
        <authorList>
            <person name="Crits-Christoph A."/>
            <person name="Kang S.C."/>
            <person name="Lee H."/>
            <person name="Ostrov N."/>
        </authorList>
    </citation>
    <scope>NUCLEOTIDE SEQUENCE [LARGE SCALE GENOMIC DNA]</scope>
    <source>
        <strain evidence="4 6">ATCC 23090</strain>
    </source>
</reference>
<dbReference type="InterPro" id="IPR036291">
    <property type="entry name" value="NAD(P)-bd_dom_sf"/>
</dbReference>
<dbReference type="SUPFAM" id="SSF51735">
    <property type="entry name" value="NAD(P)-binding Rossmann-fold domains"/>
    <property type="match status" value="1"/>
</dbReference>
<dbReference type="RefSeq" id="WP_072359879.1">
    <property type="nucleotide sequence ID" value="NZ_CBHWAX010000036.1"/>
</dbReference>
<dbReference type="InterPro" id="IPR008927">
    <property type="entry name" value="6-PGluconate_DH-like_C_sf"/>
</dbReference>
<dbReference type="Proteomes" id="UP001326715">
    <property type="component" value="Chromosome"/>
</dbReference>
<dbReference type="SUPFAM" id="SSF48179">
    <property type="entry name" value="6-phosphogluconate dehydrogenase C-terminal domain-like"/>
    <property type="match status" value="1"/>
</dbReference>
<evidence type="ECO:0000259" key="1">
    <source>
        <dbReference type="Pfam" id="PF03807"/>
    </source>
</evidence>
<evidence type="ECO:0000259" key="2">
    <source>
        <dbReference type="Pfam" id="PF10728"/>
    </source>
</evidence>
<dbReference type="InterPro" id="IPR018931">
    <property type="entry name" value="DUF2520"/>
</dbReference>
<organism evidence="3 5">
    <name type="scientific">Chitinophaga sancti</name>
    <dbReference type="NCBI Taxonomy" id="1004"/>
    <lineage>
        <taxon>Bacteria</taxon>
        <taxon>Pseudomonadati</taxon>
        <taxon>Bacteroidota</taxon>
        <taxon>Chitinophagia</taxon>
        <taxon>Chitinophagales</taxon>
        <taxon>Chitinophagaceae</taxon>
        <taxon>Chitinophaga</taxon>
    </lineage>
</organism>
<dbReference type="EMBL" id="CP140154">
    <property type="protein sequence ID" value="WQG92790.1"/>
    <property type="molecule type" value="Genomic_DNA"/>
</dbReference>
<sequence>MNIVIIGAGNIAHCFGTLLKIHGHQILQVISRKKENAQVLAENLHASATDDLLDINMEADIYLLAVSDAALPELNEELRLGKRIVLHTSGAVSLDAIKRISTHTGVMYPLQSIRKEVKNYPAIPLLLEASNDEVMRRLQSIAQSISSRIEVVSSEQRLQLHLGAVLCNNFTNHLITRAKQFCEQKGLDFNLLQPIIRETFERLEKFAPETVQTGPAMRKDEETMSKHRALIQDQQHLQEIYRVMSDSIYDFYNA</sequence>
<feature type="domain" description="DUF2520" evidence="2">
    <location>
        <begin position="123"/>
        <end position="247"/>
    </location>
</feature>
<dbReference type="AlphaFoldDB" id="A0A1K1PTN9"/>
<dbReference type="Pfam" id="PF10728">
    <property type="entry name" value="DUF2520"/>
    <property type="match status" value="1"/>
</dbReference>
<accession>A0A1K1PTN9</accession>
<proteinExistence type="predicted"/>
<gene>
    <name evidence="3" type="ORF">SAMN05661012_02217</name>
    <name evidence="4" type="ORF">SR876_14825</name>
</gene>
<dbReference type="Gene3D" id="1.10.1040.20">
    <property type="entry name" value="ProC-like, C-terminal domain"/>
    <property type="match status" value="1"/>
</dbReference>
<name>A0A1K1PTN9_9BACT</name>
<dbReference type="PANTHER" id="PTHR40459:SF1">
    <property type="entry name" value="CONSERVED HYPOTHETICAL ALANINE AND LEUCINE RICH PROTEIN"/>
    <property type="match status" value="1"/>
</dbReference>
<dbReference type="STRING" id="1004.SAMN05661012_02217"/>
<feature type="domain" description="Pyrroline-5-carboxylate reductase catalytic N-terminal" evidence="1">
    <location>
        <begin position="3"/>
        <end position="84"/>
    </location>
</feature>
<dbReference type="EMBL" id="FPIZ01000006">
    <property type="protein sequence ID" value="SFW50929.1"/>
    <property type="molecule type" value="Genomic_DNA"/>
</dbReference>
<dbReference type="InterPro" id="IPR037108">
    <property type="entry name" value="TM1727-like_C_sf"/>
</dbReference>
<keyword evidence="6" id="KW-1185">Reference proteome</keyword>
<protein>
    <submittedName>
        <fullName evidence="4">DUF2520 domain-containing protein</fullName>
    </submittedName>
    <submittedName>
        <fullName evidence="3">Predicted oxidoreductase, contains short-chain dehydrogenase (SDR) and DUF2520 domains</fullName>
    </submittedName>
</protein>
<reference evidence="3 5" key="1">
    <citation type="submission" date="2016-11" db="EMBL/GenBank/DDBJ databases">
        <authorList>
            <person name="Jaros S."/>
            <person name="Januszkiewicz K."/>
            <person name="Wedrychowicz H."/>
        </authorList>
    </citation>
    <scope>NUCLEOTIDE SEQUENCE [LARGE SCALE GENOMIC DNA]</scope>
    <source>
        <strain evidence="3 5">DSM 784</strain>
    </source>
</reference>
<dbReference type="OrthoDB" id="9810755at2"/>